<evidence type="ECO:0000259" key="2">
    <source>
        <dbReference type="Pfam" id="PF23055"/>
    </source>
</evidence>
<feature type="region of interest" description="Disordered" evidence="1">
    <location>
        <begin position="199"/>
        <end position="219"/>
    </location>
</feature>
<organism evidence="3 4">
    <name type="scientific">Dufourea novaeangliae</name>
    <name type="common">Sweat bee</name>
    <dbReference type="NCBI Taxonomy" id="178035"/>
    <lineage>
        <taxon>Eukaryota</taxon>
        <taxon>Metazoa</taxon>
        <taxon>Ecdysozoa</taxon>
        <taxon>Arthropoda</taxon>
        <taxon>Hexapoda</taxon>
        <taxon>Insecta</taxon>
        <taxon>Pterygota</taxon>
        <taxon>Neoptera</taxon>
        <taxon>Endopterygota</taxon>
        <taxon>Hymenoptera</taxon>
        <taxon>Apocrita</taxon>
        <taxon>Aculeata</taxon>
        <taxon>Apoidea</taxon>
        <taxon>Anthophila</taxon>
        <taxon>Halictidae</taxon>
        <taxon>Rophitinae</taxon>
        <taxon>Dufourea</taxon>
    </lineage>
</organism>
<dbReference type="PANTHER" id="PTHR33327:SF3">
    <property type="entry name" value="RNA-DIRECTED DNA POLYMERASE"/>
    <property type="match status" value="1"/>
</dbReference>
<dbReference type="InterPro" id="IPR055469">
    <property type="entry name" value="DUF7041"/>
</dbReference>
<dbReference type="Proteomes" id="UP000076502">
    <property type="component" value="Unassembled WGS sequence"/>
</dbReference>
<dbReference type="EMBL" id="KQ434863">
    <property type="protein sequence ID" value="KZC08950.1"/>
    <property type="molecule type" value="Genomic_DNA"/>
</dbReference>
<proteinExistence type="predicted"/>
<evidence type="ECO:0000256" key="1">
    <source>
        <dbReference type="SAM" id="MobiDB-lite"/>
    </source>
</evidence>
<sequence>MHTQISYIINQQSLRIPQFWPHKIALWFRLVDVQFAMARITKDETKYNITVANLRENHIEHVEDIVINSPALDRYEHLKRELIKRLTESDSTRVRRLLEGEEIGDRTPSQFFRDLKKLATPSIPDDFVLTLWKSRLPPNTQRVLAASTDPNITSLTEMADRVYEIRPEPGRIASVVESGGLDELQEQIRQLRLEVSALSGNRRRAPSRPRRRNRSHIREKEDQDDVCWYHRTFKDRATKCRAPCNWTGNEKSRP</sequence>
<dbReference type="Pfam" id="PF23055">
    <property type="entry name" value="DUF7041"/>
    <property type="match status" value="1"/>
</dbReference>
<protein>
    <recommendedName>
        <fullName evidence="2">DUF7041 domain-containing protein</fullName>
    </recommendedName>
</protein>
<name>A0A154PCM2_DUFNO</name>
<dbReference type="OrthoDB" id="7699407at2759"/>
<feature type="compositionally biased region" description="Basic residues" evidence="1">
    <location>
        <begin position="201"/>
        <end position="215"/>
    </location>
</feature>
<gene>
    <name evidence="3" type="ORF">WN55_11413</name>
</gene>
<dbReference type="AlphaFoldDB" id="A0A154PCM2"/>
<accession>A0A154PCM2</accession>
<feature type="domain" description="DUF7041" evidence="2">
    <location>
        <begin position="16"/>
        <end position="99"/>
    </location>
</feature>
<reference evidence="3 4" key="1">
    <citation type="submission" date="2015-07" db="EMBL/GenBank/DDBJ databases">
        <title>The genome of Dufourea novaeangliae.</title>
        <authorList>
            <person name="Pan H."/>
            <person name="Kapheim K."/>
        </authorList>
    </citation>
    <scope>NUCLEOTIDE SEQUENCE [LARGE SCALE GENOMIC DNA]</scope>
    <source>
        <strain evidence="3">0120121106</strain>
        <tissue evidence="3">Whole body</tissue>
    </source>
</reference>
<evidence type="ECO:0000313" key="3">
    <source>
        <dbReference type="EMBL" id="KZC08950.1"/>
    </source>
</evidence>
<keyword evidence="4" id="KW-1185">Reference proteome</keyword>
<dbReference type="PANTHER" id="PTHR33327">
    <property type="entry name" value="ENDONUCLEASE"/>
    <property type="match status" value="1"/>
</dbReference>
<evidence type="ECO:0000313" key="4">
    <source>
        <dbReference type="Proteomes" id="UP000076502"/>
    </source>
</evidence>